<gene>
    <name evidence="3" type="ORF">OEZ85_003920</name>
</gene>
<feature type="compositionally biased region" description="Polar residues" evidence="1">
    <location>
        <begin position="637"/>
        <end position="650"/>
    </location>
</feature>
<feature type="compositionally biased region" description="Basic and acidic residues" evidence="1">
    <location>
        <begin position="626"/>
        <end position="636"/>
    </location>
</feature>
<evidence type="ECO:0000256" key="1">
    <source>
        <dbReference type="SAM" id="MobiDB-lite"/>
    </source>
</evidence>
<feature type="region of interest" description="Disordered" evidence="1">
    <location>
        <begin position="1155"/>
        <end position="1190"/>
    </location>
</feature>
<proteinExistence type="predicted"/>
<feature type="compositionally biased region" description="Low complexity" evidence="1">
    <location>
        <begin position="1155"/>
        <end position="1171"/>
    </location>
</feature>
<dbReference type="SMART" id="SM00220">
    <property type="entry name" value="S_TKc"/>
    <property type="match status" value="1"/>
</dbReference>
<dbReference type="InterPro" id="IPR000719">
    <property type="entry name" value="Prot_kinase_dom"/>
</dbReference>
<feature type="region of interest" description="Disordered" evidence="1">
    <location>
        <begin position="926"/>
        <end position="949"/>
    </location>
</feature>
<dbReference type="Gene3D" id="1.10.510.10">
    <property type="entry name" value="Transferase(Phosphotransferase) domain 1"/>
    <property type="match status" value="2"/>
</dbReference>
<dbReference type="EMBL" id="CP126217">
    <property type="protein sequence ID" value="WIA19285.1"/>
    <property type="molecule type" value="Genomic_DNA"/>
</dbReference>
<dbReference type="PROSITE" id="PS00108">
    <property type="entry name" value="PROTEIN_KINASE_ST"/>
    <property type="match status" value="1"/>
</dbReference>
<accession>A0ABY8UD40</accession>
<feature type="region of interest" description="Disordered" evidence="1">
    <location>
        <begin position="360"/>
        <end position="382"/>
    </location>
</feature>
<protein>
    <recommendedName>
        <fullName evidence="2">Protein kinase domain-containing protein</fullName>
    </recommendedName>
</protein>
<feature type="compositionally biased region" description="Polar residues" evidence="1">
    <location>
        <begin position="862"/>
        <end position="878"/>
    </location>
</feature>
<dbReference type="PANTHER" id="PTHR44329:SF214">
    <property type="entry name" value="PROTEIN KINASE DOMAIN-CONTAINING PROTEIN"/>
    <property type="match status" value="1"/>
</dbReference>
<dbReference type="InterPro" id="IPR001245">
    <property type="entry name" value="Ser-Thr/Tyr_kinase_cat_dom"/>
</dbReference>
<feature type="domain" description="Protein kinase" evidence="2">
    <location>
        <begin position="874"/>
        <end position="1143"/>
    </location>
</feature>
<feature type="region of interest" description="Disordered" evidence="1">
    <location>
        <begin position="843"/>
        <end position="880"/>
    </location>
</feature>
<dbReference type="Pfam" id="PF00069">
    <property type="entry name" value="Pkinase"/>
    <property type="match status" value="1"/>
</dbReference>
<dbReference type="InterPro" id="IPR051681">
    <property type="entry name" value="Ser/Thr_Kinases-Pseudokinases"/>
</dbReference>
<reference evidence="3 4" key="1">
    <citation type="submission" date="2023-05" db="EMBL/GenBank/DDBJ databases">
        <title>A 100% complete, gapless, phased diploid assembly of the Scenedesmus obliquus UTEX 3031 genome.</title>
        <authorList>
            <person name="Biondi T.C."/>
            <person name="Hanschen E.R."/>
            <person name="Kwon T."/>
            <person name="Eng W."/>
            <person name="Kruse C.P.S."/>
            <person name="Koehler S.I."/>
            <person name="Kunde Y."/>
            <person name="Gleasner C.D."/>
            <person name="You Mak K.T."/>
            <person name="Polle J."/>
            <person name="Hovde B.T."/>
            <person name="Starkenburg S.R."/>
        </authorList>
    </citation>
    <scope>NUCLEOTIDE SEQUENCE [LARGE SCALE GENOMIC DNA]</scope>
    <source>
        <strain evidence="3 4">DOE0152z</strain>
    </source>
</reference>
<evidence type="ECO:0000313" key="3">
    <source>
        <dbReference type="EMBL" id="WIA19285.1"/>
    </source>
</evidence>
<feature type="compositionally biased region" description="Low complexity" evidence="1">
    <location>
        <begin position="795"/>
        <end position="831"/>
    </location>
</feature>
<feature type="compositionally biased region" description="Low complexity" evidence="1">
    <location>
        <begin position="364"/>
        <end position="373"/>
    </location>
</feature>
<feature type="region of interest" description="Disordered" evidence="1">
    <location>
        <begin position="792"/>
        <end position="831"/>
    </location>
</feature>
<sequence length="1340" mass="137497">MGAAVSRGQLVEPTTAKRTRESKVQQRVQLLEELVQGPTQSRRQQLLKQLTPDSCHGGTQGYFLPSAPEEFKLGCLIAAGSYGRVYAGSYCGSPAALKLLILEEESAAAILNEVRLCLKLNHKNLVRLLDCAVVSTSSWQPATPWASGGNWLSSSPAAASLQPPSPCQYSYLPLLTTPAAAQDDQQQQQQLPGSPTAAAAAAAAGHSVIARASEPHRFTGLITGNDLLSQHDSQQRQLGLVSPAGHACFEVWIAMELCDGGTLAEQVQRGFQYYPESKQVDMELLLLLAIDIARALSYMHSEHVCHGDLKSENVLLKSELPSSFSGSVGCGGASSCFGSSDECSWLACLGEEVDDEPCRLQMDQQQQEQQQQQHAAPASGTHPSCLWSGCSVSEISRHSLDVAGDCAAAADTCLEAEEQQFGTVGDDYAGMGPISGQICSFTPVASSNVSFCQEDVEVFDEALAAAATPAVQQQQHLDLLPLLHAASSESSGNPLFGRVTGLGRPPAALRRTGSGGSSYIDYKTESLPAAPAGVASGLGFAVSGLSSSAAAAAAAEERPRRTRRHSWTAFDGGAAAAAAEASGLWGLRALTSLLLPQEQQQQQQQDEEADESEAAKLLLGPSSRNSTDDASREGRRASSSQFGSVTGSPQMPSHGALVCCPGLSLPGSGSSSASRRSGRTRRHSWAGFGGVLSDTLFKVEQPAALNSNSNGRSRRGILSLQSPQRRGSLLSHLPACCGDSGYLPLDDLSTAAGCAAAPCGEAAEDRQPLLPSSQLGGAAAVSDGSSCSFISTATEQQQQQQQPLEPEPLVGSFGTFGGSSSSRRGSLCGLPAAPQQQLPWQQQQLLGSSGAAGPAACEIQPAGSSISGRPSPQGTLGSSAAEGSFGIMSYGTRASGSSSAARGRRWSTGVAAHDLIARKQALMMPSPGSQLSRDLEGFGSSGPGSGVSSVRCRVSISSKGPDGSLASSLEELQQLIDAHAAPTAAAGAVAAGSAPWAAVGAAARAAPAGPSSYGGGAATATTNSAGLSRLGSCLRAGQSHCSTAAAGTITHQAPEVLRSGHLSPAADIYAFGIILWELLTGERPFRGMLEGDLVVGVCDRKLRPVFPPGAPAAYIALAQQCWADDASERPTAAQLLKRLNELLYEVRRVRALELQQQNSSSAAGSSDSASQCRRRRHSMPVVGSGRQRRMSRRLSLFLPFSRQPAAVPEHEPLEPSSGDGNGSSSAQARVGSGASPVAAAAAAAPPAASPAAAAAAAARARRASGTTSSSSGTHASGSLAAGTGSSTSGHAVRLQALACGNSGAAVGTARTCSATGVGGTAGSCAADADPSTQWFQSFDD</sequence>
<dbReference type="SUPFAM" id="SSF56112">
    <property type="entry name" value="Protein kinase-like (PK-like)"/>
    <property type="match status" value="1"/>
</dbReference>
<feature type="region of interest" description="Disordered" evidence="1">
    <location>
        <begin position="598"/>
        <end position="650"/>
    </location>
</feature>
<dbReference type="InterPro" id="IPR008271">
    <property type="entry name" value="Ser/Thr_kinase_AS"/>
</dbReference>
<dbReference type="PROSITE" id="PS50011">
    <property type="entry name" value="PROTEIN_KINASE_DOM"/>
    <property type="match status" value="2"/>
</dbReference>
<feature type="compositionally biased region" description="Low complexity" evidence="1">
    <location>
        <begin position="843"/>
        <end position="856"/>
    </location>
</feature>
<evidence type="ECO:0000313" key="4">
    <source>
        <dbReference type="Proteomes" id="UP001244341"/>
    </source>
</evidence>
<dbReference type="PANTHER" id="PTHR44329">
    <property type="entry name" value="SERINE/THREONINE-PROTEIN KINASE TNNI3K-RELATED"/>
    <property type="match status" value="1"/>
</dbReference>
<evidence type="ECO:0000259" key="2">
    <source>
        <dbReference type="PROSITE" id="PS50011"/>
    </source>
</evidence>
<keyword evidence="4" id="KW-1185">Reference proteome</keyword>
<feature type="region of interest" description="Disordered" evidence="1">
    <location>
        <begin position="1264"/>
        <end position="1287"/>
    </location>
</feature>
<organism evidence="3 4">
    <name type="scientific">Tetradesmus obliquus</name>
    <name type="common">Green alga</name>
    <name type="synonym">Acutodesmus obliquus</name>
    <dbReference type="NCBI Taxonomy" id="3088"/>
    <lineage>
        <taxon>Eukaryota</taxon>
        <taxon>Viridiplantae</taxon>
        <taxon>Chlorophyta</taxon>
        <taxon>core chlorophytes</taxon>
        <taxon>Chlorophyceae</taxon>
        <taxon>CS clade</taxon>
        <taxon>Sphaeropleales</taxon>
        <taxon>Scenedesmaceae</taxon>
        <taxon>Tetradesmus</taxon>
    </lineage>
</organism>
<feature type="region of interest" description="Disordered" evidence="1">
    <location>
        <begin position="1202"/>
        <end position="1231"/>
    </location>
</feature>
<name>A0ABY8UD40_TETOB</name>
<feature type="region of interest" description="Disordered" evidence="1">
    <location>
        <begin position="1"/>
        <end position="22"/>
    </location>
</feature>
<dbReference type="Gene3D" id="3.30.200.20">
    <property type="entry name" value="Phosphorylase Kinase, domain 1"/>
    <property type="match status" value="1"/>
</dbReference>
<dbReference type="Pfam" id="PF07714">
    <property type="entry name" value="PK_Tyr_Ser-Thr"/>
    <property type="match status" value="1"/>
</dbReference>
<feature type="domain" description="Protein kinase" evidence="2">
    <location>
        <begin position="71"/>
        <end position="642"/>
    </location>
</feature>
<dbReference type="Proteomes" id="UP001244341">
    <property type="component" value="Chromosome 10b"/>
</dbReference>
<dbReference type="InterPro" id="IPR011009">
    <property type="entry name" value="Kinase-like_dom_sf"/>
</dbReference>